<feature type="signal peptide" evidence="1">
    <location>
        <begin position="1"/>
        <end position="31"/>
    </location>
</feature>
<name>A0A7Y9LNR8_9BURK</name>
<accession>A0A7Y9LNR8</accession>
<dbReference type="PANTHER" id="PTHR37957">
    <property type="entry name" value="BLR7070 PROTEIN"/>
    <property type="match status" value="1"/>
</dbReference>
<reference evidence="3 4" key="1">
    <citation type="submission" date="2020-07" db="EMBL/GenBank/DDBJ databases">
        <title>Genomic Encyclopedia of Type Strains, Phase IV (KMG-V): Genome sequencing to study the core and pangenomes of soil and plant-associated prokaryotes.</title>
        <authorList>
            <person name="Whitman W."/>
        </authorList>
    </citation>
    <scope>NUCLEOTIDE SEQUENCE [LARGE SCALE GENOMIC DNA]</scope>
    <source>
        <strain evidence="3 4">SAS40</strain>
    </source>
</reference>
<dbReference type="AlphaFoldDB" id="A0A7Y9LNR8"/>
<dbReference type="Proteomes" id="UP000542125">
    <property type="component" value="Unassembled WGS sequence"/>
</dbReference>
<proteinExistence type="predicted"/>
<feature type="chain" id="PRO_5030530233" description="Phytase-like domain-containing protein" evidence="1">
    <location>
        <begin position="32"/>
        <end position="398"/>
    </location>
</feature>
<protein>
    <recommendedName>
        <fullName evidence="2">Phytase-like domain-containing protein</fullName>
    </recommendedName>
</protein>
<gene>
    <name evidence="3" type="ORF">FHW18_002774</name>
</gene>
<keyword evidence="4" id="KW-1185">Reference proteome</keyword>
<evidence type="ECO:0000313" key="4">
    <source>
        <dbReference type="Proteomes" id="UP000542125"/>
    </source>
</evidence>
<dbReference type="RefSeq" id="WP_179587213.1">
    <property type="nucleotide sequence ID" value="NZ_JACBYR010000001.1"/>
</dbReference>
<dbReference type="InterPro" id="IPR027372">
    <property type="entry name" value="Phytase-like_dom"/>
</dbReference>
<sequence length="398" mass="42586">MRPAPSHAPARFLPAALLRATLSVALVAALAACGGSDDDDTPAASPRSVASLRLIGEQRIAFKQTVQDTPAGGLSGIDYDPRIQRWMVVSDDRSDLAPARLYEAQLSYDDKAFTRVALTSAVTLKQPDGSVYPSATQFAQRGGTVPDPEAIRFDPSDSSLWVTSEGNRSLGLDPLVLHVSNSGAAIGQLTTPPLFKMSPSQELGSRNNATYEGLTFAPDGQSLWVAMEGPVYQDGPLPSATAGAVSRITRQDRTGKVLSQFAYPLDAFPAAPAAGKNADNGVSEILAINDTQFLVLERAGIEGADGVYSMYLRLYRIDVTGATDVQSLSTLRNAQYTPVRKTLVVDFNRLGLPRIDNLEGMTWGPRLPNGRESLVIVSDDNFSATQVTQFLAFEVVPN</sequence>
<comment type="caution">
    <text evidence="3">The sequence shown here is derived from an EMBL/GenBank/DDBJ whole genome shotgun (WGS) entry which is preliminary data.</text>
</comment>
<dbReference type="PANTHER" id="PTHR37957:SF1">
    <property type="entry name" value="PHYTASE-LIKE DOMAIN-CONTAINING PROTEIN"/>
    <property type="match status" value="1"/>
</dbReference>
<keyword evidence="1" id="KW-0732">Signal</keyword>
<dbReference type="PROSITE" id="PS51257">
    <property type="entry name" value="PROKAR_LIPOPROTEIN"/>
    <property type="match status" value="1"/>
</dbReference>
<evidence type="ECO:0000259" key="2">
    <source>
        <dbReference type="Pfam" id="PF13449"/>
    </source>
</evidence>
<dbReference type="Pfam" id="PF13449">
    <property type="entry name" value="Phytase-like"/>
    <property type="match status" value="1"/>
</dbReference>
<feature type="domain" description="Phytase-like" evidence="2">
    <location>
        <begin position="69"/>
        <end position="382"/>
    </location>
</feature>
<dbReference type="EMBL" id="JACBYR010000001">
    <property type="protein sequence ID" value="NYE83503.1"/>
    <property type="molecule type" value="Genomic_DNA"/>
</dbReference>
<evidence type="ECO:0000256" key="1">
    <source>
        <dbReference type="SAM" id="SignalP"/>
    </source>
</evidence>
<organism evidence="3 4">
    <name type="scientific">Pigmentiphaga litoralis</name>
    <dbReference type="NCBI Taxonomy" id="516702"/>
    <lineage>
        <taxon>Bacteria</taxon>
        <taxon>Pseudomonadati</taxon>
        <taxon>Pseudomonadota</taxon>
        <taxon>Betaproteobacteria</taxon>
        <taxon>Burkholderiales</taxon>
        <taxon>Alcaligenaceae</taxon>
        <taxon>Pigmentiphaga</taxon>
    </lineage>
</organism>
<evidence type="ECO:0000313" key="3">
    <source>
        <dbReference type="EMBL" id="NYE83503.1"/>
    </source>
</evidence>
<dbReference type="SUPFAM" id="SSF63829">
    <property type="entry name" value="Calcium-dependent phosphotriesterase"/>
    <property type="match status" value="1"/>
</dbReference>